<feature type="transmembrane region" description="Helical" evidence="5">
    <location>
        <begin position="416"/>
        <end position="437"/>
    </location>
</feature>
<dbReference type="PIRSF" id="PIRSF006060">
    <property type="entry name" value="AA_transporter"/>
    <property type="match status" value="1"/>
</dbReference>
<dbReference type="Pfam" id="PF13520">
    <property type="entry name" value="AA_permease_2"/>
    <property type="match status" value="1"/>
</dbReference>
<evidence type="ECO:0000313" key="7">
    <source>
        <dbReference type="Proteomes" id="UP001301012"/>
    </source>
</evidence>
<reference evidence="6 7" key="1">
    <citation type="submission" date="2023-05" db="EMBL/GenBank/DDBJ databases">
        <title>Rombocin, a short stable natural nisin variant, displays selective antimicrobial activity against Listeria monocytogenes and employs dual mode of action to kill target bacterial strains.</title>
        <authorList>
            <person name="Wambui J."/>
            <person name="Stephan R."/>
            <person name="Kuipers O.P."/>
        </authorList>
    </citation>
    <scope>NUCLEOTIDE SEQUENCE [LARGE SCALE GENOMIC DNA]</scope>
    <source>
        <strain evidence="6 7">RC002</strain>
    </source>
</reference>
<evidence type="ECO:0000256" key="5">
    <source>
        <dbReference type="SAM" id="Phobius"/>
    </source>
</evidence>
<comment type="caution">
    <text evidence="6">The sequence shown here is derived from an EMBL/GenBank/DDBJ whole genome shotgun (WGS) entry which is preliminary data.</text>
</comment>
<feature type="transmembrane region" description="Helical" evidence="5">
    <location>
        <begin position="230"/>
        <end position="252"/>
    </location>
</feature>
<comment type="subcellular location">
    <subcellularLocation>
        <location evidence="1">Membrane</location>
        <topology evidence="1">Multi-pass membrane protein</topology>
    </subcellularLocation>
</comment>
<feature type="transmembrane region" description="Helical" evidence="5">
    <location>
        <begin position="157"/>
        <end position="175"/>
    </location>
</feature>
<feature type="transmembrane region" description="Helical" evidence="5">
    <location>
        <begin position="12"/>
        <end position="30"/>
    </location>
</feature>
<protein>
    <submittedName>
        <fullName evidence="6">Amino acid permease</fullName>
    </submittedName>
</protein>
<evidence type="ECO:0000256" key="3">
    <source>
        <dbReference type="ARBA" id="ARBA00022989"/>
    </source>
</evidence>
<keyword evidence="3 5" id="KW-1133">Transmembrane helix</keyword>
<dbReference type="RefSeq" id="WP_284132755.1">
    <property type="nucleotide sequence ID" value="NZ_JASKYM010000004.1"/>
</dbReference>
<keyword evidence="7" id="KW-1185">Reference proteome</keyword>
<feature type="transmembrane region" description="Helical" evidence="5">
    <location>
        <begin position="354"/>
        <end position="374"/>
    </location>
</feature>
<feature type="transmembrane region" description="Helical" evidence="5">
    <location>
        <begin position="386"/>
        <end position="410"/>
    </location>
</feature>
<evidence type="ECO:0000256" key="2">
    <source>
        <dbReference type="ARBA" id="ARBA00022692"/>
    </source>
</evidence>
<sequence>MENNQLQKTLGMSAALSTVVGMVIGAGVFFKPQSVYMSTGGEPGLGVIAWVLAGIITITAGLTAAEVSAAIPKTGGMMIYIKEIYGDRLGFLTGWMQTVLFFPGTIAALGVIFAEQAVTLIGKPSLMLPIAVGIILLVAALNTLGSKTGGAIQTVSTLCKLIPLILIMVFGFIKGSGQNEILTPLVGEGVNVGSVIGQVLIAILFAYDGWINVGALAGEMKNPGKDLPKAIVGGLTVVMAVYLTINLAYLWVLPASELATYSAPAAAVAEAIFGPVGGKIITVGILISVFGTLNGFTLTGSRVAYTLAEQKTLPGHKSLSKLNGAQAPANSILLIAGLSSIYALSGQFNLLSDLAIFAIWIFYVLTFIGVIKLRKDQPNLHRPYKVPLYPIIPLIAIFSGLFVVVNQLFLAGMETTMVSVGGLIVTAIGIPVYNYMVKKNKEEGSRKTA</sequence>
<feature type="transmembrane region" description="Helical" evidence="5">
    <location>
        <begin position="195"/>
        <end position="218"/>
    </location>
</feature>
<dbReference type="EMBL" id="JASKYM010000004">
    <property type="protein sequence ID" value="MDK2563814.1"/>
    <property type="molecule type" value="Genomic_DNA"/>
</dbReference>
<proteinExistence type="predicted"/>
<dbReference type="InterPro" id="IPR002293">
    <property type="entry name" value="AA/rel_permease1"/>
</dbReference>
<organism evidence="6 7">
    <name type="scientific">Romboutsia sedimentorum</name>
    <dbReference type="NCBI Taxonomy" id="1368474"/>
    <lineage>
        <taxon>Bacteria</taxon>
        <taxon>Bacillati</taxon>
        <taxon>Bacillota</taxon>
        <taxon>Clostridia</taxon>
        <taxon>Peptostreptococcales</taxon>
        <taxon>Peptostreptococcaceae</taxon>
        <taxon>Romboutsia</taxon>
    </lineage>
</organism>
<dbReference type="InterPro" id="IPR050598">
    <property type="entry name" value="AminoAcid_Transporter"/>
</dbReference>
<dbReference type="PANTHER" id="PTHR11785:SF512">
    <property type="entry name" value="SOBREMESA, ISOFORM B"/>
    <property type="match status" value="1"/>
</dbReference>
<name>A0ABT7EA68_9FIRM</name>
<evidence type="ECO:0000313" key="6">
    <source>
        <dbReference type="EMBL" id="MDK2563814.1"/>
    </source>
</evidence>
<feature type="transmembrane region" description="Helical" evidence="5">
    <location>
        <begin position="126"/>
        <end position="145"/>
    </location>
</feature>
<evidence type="ECO:0000256" key="1">
    <source>
        <dbReference type="ARBA" id="ARBA00004141"/>
    </source>
</evidence>
<evidence type="ECO:0000256" key="4">
    <source>
        <dbReference type="ARBA" id="ARBA00023136"/>
    </source>
</evidence>
<feature type="transmembrane region" description="Helical" evidence="5">
    <location>
        <begin position="50"/>
        <end position="71"/>
    </location>
</feature>
<keyword evidence="4 5" id="KW-0472">Membrane</keyword>
<feature type="transmembrane region" description="Helical" evidence="5">
    <location>
        <begin position="92"/>
        <end position="114"/>
    </location>
</feature>
<dbReference type="Gene3D" id="1.20.1740.10">
    <property type="entry name" value="Amino acid/polyamine transporter I"/>
    <property type="match status" value="1"/>
</dbReference>
<feature type="transmembrane region" description="Helical" evidence="5">
    <location>
        <begin position="327"/>
        <end position="348"/>
    </location>
</feature>
<keyword evidence="2 5" id="KW-0812">Transmembrane</keyword>
<feature type="transmembrane region" description="Helical" evidence="5">
    <location>
        <begin position="272"/>
        <end position="293"/>
    </location>
</feature>
<gene>
    <name evidence="6" type="ORF">QOZ84_09655</name>
</gene>
<accession>A0ABT7EA68</accession>
<dbReference type="Proteomes" id="UP001301012">
    <property type="component" value="Unassembled WGS sequence"/>
</dbReference>
<dbReference type="PANTHER" id="PTHR11785">
    <property type="entry name" value="AMINO ACID TRANSPORTER"/>
    <property type="match status" value="1"/>
</dbReference>